<protein>
    <submittedName>
        <fullName evidence="7">Protein LemA</fullName>
    </submittedName>
</protein>
<dbReference type="PANTHER" id="PTHR34478">
    <property type="entry name" value="PROTEIN LEMA"/>
    <property type="match status" value="1"/>
</dbReference>
<proteinExistence type="inferred from homology"/>
<keyword evidence="8" id="KW-1185">Reference proteome</keyword>
<evidence type="ECO:0000256" key="1">
    <source>
        <dbReference type="ARBA" id="ARBA00004167"/>
    </source>
</evidence>
<dbReference type="InterPro" id="IPR007156">
    <property type="entry name" value="MamQ_LemA"/>
</dbReference>
<dbReference type="OrthoDB" id="9363at2157"/>
<name>A0A284VJB4_9EURY</name>
<dbReference type="RefSeq" id="WP_096203753.1">
    <property type="nucleotide sequence ID" value="NZ_FZMP01000020.1"/>
</dbReference>
<organism evidence="7 8">
    <name type="scientific">Candidatus Methanoperedens nitratireducens</name>
    <dbReference type="NCBI Taxonomy" id="1392998"/>
    <lineage>
        <taxon>Archaea</taxon>
        <taxon>Methanobacteriati</taxon>
        <taxon>Methanobacteriota</taxon>
        <taxon>Stenosarchaea group</taxon>
        <taxon>Methanomicrobia</taxon>
        <taxon>Methanosarcinales</taxon>
        <taxon>ANME-2 cluster</taxon>
        <taxon>Candidatus Methanoperedentaceae</taxon>
        <taxon>Candidatus Methanoperedens</taxon>
    </lineage>
</organism>
<keyword evidence="4 6" id="KW-1133">Transmembrane helix</keyword>
<accession>A0A284VJB4</accession>
<evidence type="ECO:0000256" key="3">
    <source>
        <dbReference type="ARBA" id="ARBA00022692"/>
    </source>
</evidence>
<keyword evidence="3 6" id="KW-0812">Transmembrane</keyword>
<evidence type="ECO:0000256" key="2">
    <source>
        <dbReference type="ARBA" id="ARBA00008854"/>
    </source>
</evidence>
<gene>
    <name evidence="7" type="primary">lemA</name>
    <name evidence="7" type="ORF">MNV_1160008</name>
</gene>
<sequence>MDILTVVLLLILVLIIILIAYFFSTYNRLKSLRNAGDATLSQTRVAMKKRLDMIEQLVESVKSYAKFEQDTLTKITGMRANLGKASPNELNKMDSEMRGLLGNIIAVAENYPALKTSETVTVTMNAIKDIEDEIARHRYTYNNIIQEYNTMLDTIPSKFVGRGAGMSKKEYLDFFDEELKRPVVSWG</sequence>
<evidence type="ECO:0000313" key="7">
    <source>
        <dbReference type="EMBL" id="SNQ59366.1"/>
    </source>
</evidence>
<dbReference type="EMBL" id="FZMP01000020">
    <property type="protein sequence ID" value="SNQ59366.1"/>
    <property type="molecule type" value="Genomic_DNA"/>
</dbReference>
<comment type="similarity">
    <text evidence="2">Belongs to the LemA family.</text>
</comment>
<keyword evidence="5 6" id="KW-0472">Membrane</keyword>
<dbReference type="Pfam" id="PF04011">
    <property type="entry name" value="LemA"/>
    <property type="match status" value="1"/>
</dbReference>
<dbReference type="SUPFAM" id="SSF140478">
    <property type="entry name" value="LemA-like"/>
    <property type="match status" value="1"/>
</dbReference>
<dbReference type="GO" id="GO:0016020">
    <property type="term" value="C:membrane"/>
    <property type="evidence" value="ECO:0007669"/>
    <property type="project" value="UniProtKB-SubCell"/>
</dbReference>
<dbReference type="InterPro" id="IPR023353">
    <property type="entry name" value="LemA-like_dom_sf"/>
</dbReference>
<dbReference type="PANTHER" id="PTHR34478:SF1">
    <property type="entry name" value="PROTEIN LEMA"/>
    <property type="match status" value="1"/>
</dbReference>
<evidence type="ECO:0000256" key="6">
    <source>
        <dbReference type="SAM" id="Phobius"/>
    </source>
</evidence>
<feature type="transmembrane region" description="Helical" evidence="6">
    <location>
        <begin position="6"/>
        <end position="23"/>
    </location>
</feature>
<dbReference type="Gene3D" id="1.20.1440.20">
    <property type="entry name" value="LemA-like domain"/>
    <property type="match status" value="1"/>
</dbReference>
<evidence type="ECO:0000256" key="4">
    <source>
        <dbReference type="ARBA" id="ARBA00022989"/>
    </source>
</evidence>
<dbReference type="Proteomes" id="UP000218615">
    <property type="component" value="Unassembled WGS sequence"/>
</dbReference>
<dbReference type="AlphaFoldDB" id="A0A284VJB4"/>
<reference evidence="8" key="1">
    <citation type="submission" date="2017-06" db="EMBL/GenBank/DDBJ databases">
        <authorList>
            <person name="Cremers G."/>
        </authorList>
    </citation>
    <scope>NUCLEOTIDE SEQUENCE [LARGE SCALE GENOMIC DNA]</scope>
</reference>
<comment type="subcellular location">
    <subcellularLocation>
        <location evidence="1">Membrane</location>
        <topology evidence="1">Single-pass membrane protein</topology>
    </subcellularLocation>
</comment>
<evidence type="ECO:0000313" key="8">
    <source>
        <dbReference type="Proteomes" id="UP000218615"/>
    </source>
</evidence>
<evidence type="ECO:0000256" key="5">
    <source>
        <dbReference type="ARBA" id="ARBA00023136"/>
    </source>
</evidence>